<protein>
    <recommendedName>
        <fullName evidence="4">RHS repeat-associated core domain-containing protein</fullName>
    </recommendedName>
</protein>
<evidence type="ECO:0000313" key="3">
    <source>
        <dbReference type="Proteomes" id="UP000232883"/>
    </source>
</evidence>
<organism evidence="2 3">
    <name type="scientific">Spirosoma pollinicola</name>
    <dbReference type="NCBI Taxonomy" id="2057025"/>
    <lineage>
        <taxon>Bacteria</taxon>
        <taxon>Pseudomonadati</taxon>
        <taxon>Bacteroidota</taxon>
        <taxon>Cytophagia</taxon>
        <taxon>Cytophagales</taxon>
        <taxon>Cytophagaceae</taxon>
        <taxon>Spirosoma</taxon>
    </lineage>
</organism>
<name>A0A2K8YYG6_9BACT</name>
<feature type="compositionally biased region" description="Polar residues" evidence="1">
    <location>
        <begin position="671"/>
        <end position="685"/>
    </location>
</feature>
<reference evidence="2 3" key="1">
    <citation type="submission" date="2017-11" db="EMBL/GenBank/DDBJ databases">
        <title>Taxonomic description and genome sequences of Spirosoma HA7 sp. nov., isolated from pollen microhabitat of Corylus avellana.</title>
        <authorList>
            <person name="Ambika Manirajan B."/>
            <person name="Suarez C."/>
            <person name="Ratering S."/>
            <person name="Geissler-Plaum R."/>
            <person name="Cardinale M."/>
            <person name="Sylvia S."/>
        </authorList>
    </citation>
    <scope>NUCLEOTIDE SEQUENCE [LARGE SCALE GENOMIC DNA]</scope>
    <source>
        <strain evidence="2 3">HA7</strain>
    </source>
</reference>
<gene>
    <name evidence="2" type="ORF">CWM47_13075</name>
</gene>
<accession>A0A2K8YYG6</accession>
<dbReference type="Proteomes" id="UP000232883">
    <property type="component" value="Chromosome"/>
</dbReference>
<dbReference type="RefSeq" id="WP_100988404.1">
    <property type="nucleotide sequence ID" value="NZ_CP025096.1"/>
</dbReference>
<dbReference type="AlphaFoldDB" id="A0A2K8YYG6"/>
<dbReference type="OrthoDB" id="976756at2"/>
<dbReference type="KEGG" id="spir:CWM47_13075"/>
<dbReference type="Gene3D" id="2.180.10.10">
    <property type="entry name" value="RHS repeat-associated core"/>
    <property type="match status" value="1"/>
</dbReference>
<evidence type="ECO:0000313" key="2">
    <source>
        <dbReference type="EMBL" id="AUD02687.1"/>
    </source>
</evidence>
<evidence type="ECO:0000256" key="1">
    <source>
        <dbReference type="SAM" id="MobiDB-lite"/>
    </source>
</evidence>
<feature type="region of interest" description="Disordered" evidence="1">
    <location>
        <begin position="662"/>
        <end position="685"/>
    </location>
</feature>
<dbReference type="NCBIfam" id="TIGR03696">
    <property type="entry name" value="Rhs_assc_core"/>
    <property type="match status" value="1"/>
</dbReference>
<dbReference type="EMBL" id="CP025096">
    <property type="protein sequence ID" value="AUD02687.1"/>
    <property type="molecule type" value="Genomic_DNA"/>
</dbReference>
<sequence length="858" mass="91616">MLSTGRTLLATDAATLQTAFDALTANTYPALVPNNAADVLTQNVYDTYTGNPLPYLTTNPVPLATPFPSATAPNAKGLLTYSYRRDLLPTASTYASAYWYDDKGRIVQSRSQNHLGGTDRTDNQFRFNGELLKTVLTHSLGSGVPLSPITKSFTYDHWGRPRSITHTLGTNSPVVLASYAYDGIGRLIQKQLQPPSTGGGARLGATSLSISRVGSLTPALSALPVQDVAPAFIDLKPGAAYLDLSSPSQTVSGYEARLAATAGALQVLDYSYTVRGWLRGINAADTINPYANGRGDVFYLALDYNQINGTFNRYDGSIGRMRWGANRDYFFGRVYAYGYDGAGRLSGTEYTGNTGEDYKVSNLTYDRNGNLLTLKRGASGGIDQLSYSYNSGNSLLSVTDASANTAGFSDGNKTGNDYAYWPDGSLKSDLNRGISQIQYNLLKLPSQISFSSGKVVSIRYDALGTKLSLSSTVGGATTLRDYVAGVYQYLTPAGGSRALAEVAHEEGRYTPASGYEYFLKDHLGNTRVVLGQSGVTQWSDYDPWGWELPALSSGTSTNRLKFNGQESLPEIGVGIQDFGARLYDATIGRWGVVDPLAEISRRWSPFVFSYDNPMRFVDPDGMEATDTKTSMEYTYSDGYSTQSSRNSSASIGYSGLGAFIERGGGSNNNGQTQSDDGPGKNIQTDAPNQAAASVAGGAVSLGRAAGTSILGRILTGVGRFFASGAGLVATLPITLVGDVTSPNDEEKPVILYRGVHVGHPDYANALKGKAVPYGINGGHQSPEQHSGGNNKSIFTSWSLTKFEALKNATSAGSGGVVLERKFYITKEGVIPQSGAWFDDELEYLVLGIVTGAKVQVLH</sequence>
<evidence type="ECO:0008006" key="4">
    <source>
        <dbReference type="Google" id="ProtNLM"/>
    </source>
</evidence>
<dbReference type="InterPro" id="IPR022385">
    <property type="entry name" value="Rhs_assc_core"/>
</dbReference>
<proteinExistence type="predicted"/>
<keyword evidence="3" id="KW-1185">Reference proteome</keyword>